<reference evidence="7 8" key="1">
    <citation type="journal article" date="2020" name="ISME J.">
        <title>Uncovering the hidden diversity of litter-decomposition mechanisms in mushroom-forming fungi.</title>
        <authorList>
            <person name="Floudas D."/>
            <person name="Bentzer J."/>
            <person name="Ahren D."/>
            <person name="Johansson T."/>
            <person name="Persson P."/>
            <person name="Tunlid A."/>
        </authorList>
    </citation>
    <scope>NUCLEOTIDE SEQUENCE [LARGE SCALE GENOMIC DNA]</scope>
    <source>
        <strain evidence="7 8">CBS 101986</strain>
    </source>
</reference>
<evidence type="ECO:0000256" key="5">
    <source>
        <dbReference type="SAM" id="MobiDB-lite"/>
    </source>
</evidence>
<organism evidence="7 8">
    <name type="scientific">Psilocybe cf. subviscida</name>
    <dbReference type="NCBI Taxonomy" id="2480587"/>
    <lineage>
        <taxon>Eukaryota</taxon>
        <taxon>Fungi</taxon>
        <taxon>Dikarya</taxon>
        <taxon>Basidiomycota</taxon>
        <taxon>Agaricomycotina</taxon>
        <taxon>Agaricomycetes</taxon>
        <taxon>Agaricomycetidae</taxon>
        <taxon>Agaricales</taxon>
        <taxon>Agaricineae</taxon>
        <taxon>Strophariaceae</taxon>
        <taxon>Psilocybe</taxon>
    </lineage>
</organism>
<gene>
    <name evidence="7" type="ORF">D9619_005527</name>
</gene>
<sequence length="369" mass="41605">MALRRFAQENNATASPRSPADVSDSPRNALPPKTPRNRQSYGIYRSPADTPSISSSVPFDWEAARTRTQPPYATPVKGRKSVGTGMVGTPRKAVIRKKGLFERIKAVPSNIAFEIALFPHNVPLPTPKSSARIIGGVIHAIHALILATRDSEEAWDKLSDNRQTSWFDWTTPITLLLVLSSIYNAYSMFTRTRTYKFHRKSDPLASPHAQFVATNLDLEPLPQPTLKQRVLSNAWYGFSYFWRFLLGMAPPTRGGQPQGKISKVQELRAWDPTDMELELFSIYSPAHAFLWVGMGYTNWLVSILVMGLIGVQLNALIHSYTLLLKDKQLLSAETMKEYNDLFVNPRINPIRKDVAVMTHQSEVVNVWEE</sequence>
<dbReference type="GO" id="GO:0012505">
    <property type="term" value="C:endomembrane system"/>
    <property type="evidence" value="ECO:0007669"/>
    <property type="project" value="UniProtKB-SubCell"/>
</dbReference>
<keyword evidence="4 6" id="KW-0472">Membrane</keyword>
<feature type="region of interest" description="Disordered" evidence="5">
    <location>
        <begin position="1"/>
        <end position="49"/>
    </location>
</feature>
<evidence type="ECO:0000313" key="7">
    <source>
        <dbReference type="EMBL" id="KAF5330297.1"/>
    </source>
</evidence>
<dbReference type="Pfam" id="PF10332">
    <property type="entry name" value="DUF2418"/>
    <property type="match status" value="1"/>
</dbReference>
<proteinExistence type="predicted"/>
<evidence type="ECO:0000256" key="4">
    <source>
        <dbReference type="ARBA" id="ARBA00023136"/>
    </source>
</evidence>
<comment type="subcellular location">
    <subcellularLocation>
        <location evidence="1">Endomembrane system</location>
        <topology evidence="1">Multi-pass membrane protein</topology>
    </subcellularLocation>
</comment>
<keyword evidence="8" id="KW-1185">Reference proteome</keyword>
<accession>A0A8H5FBA5</accession>
<name>A0A8H5FBA5_9AGAR</name>
<comment type="caution">
    <text evidence="7">The sequence shown here is derived from an EMBL/GenBank/DDBJ whole genome shotgun (WGS) entry which is preliminary data.</text>
</comment>
<evidence type="ECO:0000256" key="3">
    <source>
        <dbReference type="ARBA" id="ARBA00022989"/>
    </source>
</evidence>
<evidence type="ECO:0000313" key="8">
    <source>
        <dbReference type="Proteomes" id="UP000567179"/>
    </source>
</evidence>
<dbReference type="GO" id="GO:0043007">
    <property type="term" value="P:maintenance of rDNA"/>
    <property type="evidence" value="ECO:0007669"/>
    <property type="project" value="TreeGrafter"/>
</dbReference>
<dbReference type="EMBL" id="JAACJJ010000001">
    <property type="protein sequence ID" value="KAF5330297.1"/>
    <property type="molecule type" value="Genomic_DNA"/>
</dbReference>
<dbReference type="PANTHER" id="PTHR28293">
    <property type="entry name" value="NUCLEAR RIM PROTEIN 1"/>
    <property type="match status" value="1"/>
</dbReference>
<dbReference type="PANTHER" id="PTHR28293:SF1">
    <property type="entry name" value="NUCLEAR RIM PROTEIN 1"/>
    <property type="match status" value="1"/>
</dbReference>
<dbReference type="GO" id="GO:0007096">
    <property type="term" value="P:regulation of exit from mitosis"/>
    <property type="evidence" value="ECO:0007669"/>
    <property type="project" value="TreeGrafter"/>
</dbReference>
<dbReference type="Proteomes" id="UP000567179">
    <property type="component" value="Unassembled WGS sequence"/>
</dbReference>
<evidence type="ECO:0000256" key="1">
    <source>
        <dbReference type="ARBA" id="ARBA00004127"/>
    </source>
</evidence>
<keyword evidence="3 6" id="KW-1133">Transmembrane helix</keyword>
<keyword evidence="2 6" id="KW-0812">Transmembrane</keyword>
<feature type="transmembrane region" description="Helical" evidence="6">
    <location>
        <begin position="300"/>
        <end position="323"/>
    </location>
</feature>
<evidence type="ECO:0000256" key="2">
    <source>
        <dbReference type="ARBA" id="ARBA00022692"/>
    </source>
</evidence>
<evidence type="ECO:0000256" key="6">
    <source>
        <dbReference type="SAM" id="Phobius"/>
    </source>
</evidence>
<dbReference type="AlphaFoldDB" id="A0A8H5FBA5"/>
<dbReference type="OrthoDB" id="3363151at2759"/>
<dbReference type="InterPro" id="IPR018819">
    <property type="entry name" value="Nur1/Mug154"/>
</dbReference>
<protein>
    <submittedName>
        <fullName evidence="7">Uncharacterized protein</fullName>
    </submittedName>
</protein>